<dbReference type="InterPro" id="IPR007502">
    <property type="entry name" value="Helicase-assoc_dom"/>
</dbReference>
<evidence type="ECO:0000256" key="5">
    <source>
        <dbReference type="ARBA" id="ARBA00022806"/>
    </source>
</evidence>
<proteinExistence type="predicted"/>
<dbReference type="EC" id="3.6.4.13" evidence="1"/>
<keyword evidence="5" id="KW-0347">Helicase</keyword>
<dbReference type="Proteomes" id="UP001489902">
    <property type="component" value="Chromosome 6"/>
</dbReference>
<dbReference type="EMBL" id="CP151265">
    <property type="protein sequence ID" value="WZH48751.1"/>
    <property type="molecule type" value="Genomic_DNA"/>
</dbReference>
<reference evidence="11 12" key="1">
    <citation type="submission" date="2024-04" db="EMBL/GenBank/DDBJ databases">
        <title>Complete genome sequence of Fusarium acuminatum.</title>
        <authorList>
            <person name="Lan B."/>
        </authorList>
    </citation>
    <scope>NUCLEOTIDE SEQUENCE [LARGE SCALE GENOMIC DNA]</scope>
    <source>
        <strain evidence="11">1A</strain>
    </source>
</reference>
<evidence type="ECO:0000259" key="10">
    <source>
        <dbReference type="PROSITE" id="PS51194"/>
    </source>
</evidence>
<dbReference type="InterPro" id="IPR011545">
    <property type="entry name" value="DEAD/DEAH_box_helicase_dom"/>
</dbReference>
<dbReference type="PROSITE" id="PS00690">
    <property type="entry name" value="DEAH_ATP_HELICASE"/>
    <property type="match status" value="1"/>
</dbReference>
<dbReference type="SMART" id="SM00487">
    <property type="entry name" value="DEXDc"/>
    <property type="match status" value="1"/>
</dbReference>
<gene>
    <name evidence="11" type="ORF">QYS62_009933</name>
</gene>
<evidence type="ECO:0000256" key="2">
    <source>
        <dbReference type="ARBA" id="ARBA00022664"/>
    </source>
</evidence>
<dbReference type="InterPro" id="IPR027417">
    <property type="entry name" value="P-loop_NTPase"/>
</dbReference>
<keyword evidence="12" id="KW-1185">Reference proteome</keyword>
<dbReference type="PROSITE" id="PS51192">
    <property type="entry name" value="HELICASE_ATP_BIND_1"/>
    <property type="match status" value="1"/>
</dbReference>
<dbReference type="PROSITE" id="PS51194">
    <property type="entry name" value="HELICASE_CTER"/>
    <property type="match status" value="1"/>
</dbReference>
<dbReference type="Pfam" id="PF00270">
    <property type="entry name" value="DEAD"/>
    <property type="match status" value="1"/>
</dbReference>
<keyword evidence="6" id="KW-0067">ATP-binding</keyword>
<name>A0ABZ2X6M3_9HYPO</name>
<evidence type="ECO:0000313" key="11">
    <source>
        <dbReference type="EMBL" id="WZH48751.1"/>
    </source>
</evidence>
<dbReference type="Gene3D" id="1.20.120.1080">
    <property type="match status" value="1"/>
</dbReference>
<organism evidence="11 12">
    <name type="scientific">Fusarium acuminatum</name>
    <dbReference type="NCBI Taxonomy" id="5515"/>
    <lineage>
        <taxon>Eukaryota</taxon>
        <taxon>Fungi</taxon>
        <taxon>Dikarya</taxon>
        <taxon>Ascomycota</taxon>
        <taxon>Pezizomycotina</taxon>
        <taxon>Sordariomycetes</taxon>
        <taxon>Hypocreomycetidae</taxon>
        <taxon>Hypocreales</taxon>
        <taxon>Nectriaceae</taxon>
        <taxon>Fusarium</taxon>
        <taxon>Fusarium tricinctum species complex</taxon>
    </lineage>
</organism>
<evidence type="ECO:0000313" key="12">
    <source>
        <dbReference type="Proteomes" id="UP001489902"/>
    </source>
</evidence>
<sequence>MKRSQYRNTTAEEAIRLENGEAHPLRDNQVHSEKYFELLKIRRQLPVSSIRQEFLDVYHQNQVVVLSGETGSGKTTQIPQFVLFDELASTSLIVCTQPRRIAATSVAKRVADELDVKLGEEVGYRVRFDKCNTLVKTRLSYMTDGMLLQLVKRDLHFKKYGCVIVDEVHERTLPTDLLLALLKRALPHRPDLKVIVMSATANADKFLNYFGQGSQFTIPGRLFPIDIRYLQEAIPDYAYVALHTAKHIHETSADGNILLFMPSFSEIEDACVQLRMATEGLEVLPLYSQLSRAEHDKVFMGSSHRRCIISTNIAEASVTIDDVVYVIDPGLAKESRYNPRIGLQSILTAPISQASAQQRAGRAGRTGPGVCYRLYTKDDFDEILLPTTPPSILLNNLSDFVLQLKATGIADIANLDFLDKPDPEVFFRALEDLLSMDYLDNNAEITWKGRMAASLPVHPVWYNAIAIAHELGCSHEMLTIAAIQSNQHPIFLRPQSSKSAADIAHQRFLCPVSDHITQLNAVHAYLQAESQSIQPSGSSVDVNMREWCSDAFLSMRAIAEVKLIRIQLRKCFADLFKEDPKAGRLESPEYNINIRKALAGAFSHQVAFSDNGDDLYRVLHFNWHAGIHPDSSLSGINHQWIIYDSFVDTFQQHLTTVTAIEPEWIMGSNNFQELSWRTEEKEGDVVYRMPLAKAAFDEACERYRNS</sequence>
<evidence type="ECO:0000256" key="6">
    <source>
        <dbReference type="ARBA" id="ARBA00022840"/>
    </source>
</evidence>
<dbReference type="Pfam" id="PF21010">
    <property type="entry name" value="HA2_C"/>
    <property type="match status" value="1"/>
</dbReference>
<evidence type="ECO:0000256" key="4">
    <source>
        <dbReference type="ARBA" id="ARBA00022801"/>
    </source>
</evidence>
<dbReference type="SMART" id="SM00490">
    <property type="entry name" value="HELICc"/>
    <property type="match status" value="1"/>
</dbReference>
<dbReference type="Pfam" id="PF00271">
    <property type="entry name" value="Helicase_C"/>
    <property type="match status" value="1"/>
</dbReference>
<keyword evidence="3" id="KW-0547">Nucleotide-binding</keyword>
<dbReference type="PANTHER" id="PTHR18934:SF109">
    <property type="entry name" value="ATP-DEPENDENT RNA HELICASE DHX15 HOMOLOG"/>
    <property type="match status" value="1"/>
</dbReference>
<keyword evidence="7" id="KW-0508">mRNA splicing</keyword>
<dbReference type="SUPFAM" id="SSF52540">
    <property type="entry name" value="P-loop containing nucleoside triphosphate hydrolases"/>
    <property type="match status" value="1"/>
</dbReference>
<protein>
    <recommendedName>
        <fullName evidence="1">RNA helicase</fullName>
        <ecNumber evidence="1">3.6.4.13</ecNumber>
    </recommendedName>
</protein>
<evidence type="ECO:0000256" key="3">
    <source>
        <dbReference type="ARBA" id="ARBA00022741"/>
    </source>
</evidence>
<evidence type="ECO:0000259" key="9">
    <source>
        <dbReference type="PROSITE" id="PS51192"/>
    </source>
</evidence>
<feature type="domain" description="Helicase C-terminal" evidence="10">
    <location>
        <begin position="234"/>
        <end position="408"/>
    </location>
</feature>
<evidence type="ECO:0000256" key="8">
    <source>
        <dbReference type="ARBA" id="ARBA00047984"/>
    </source>
</evidence>
<keyword evidence="4" id="KW-0378">Hydrolase</keyword>
<dbReference type="InterPro" id="IPR002464">
    <property type="entry name" value="DNA/RNA_helicase_DEAH_CS"/>
</dbReference>
<feature type="domain" description="Helicase ATP-binding" evidence="9">
    <location>
        <begin position="55"/>
        <end position="219"/>
    </location>
</feature>
<dbReference type="SMART" id="SM00847">
    <property type="entry name" value="HA2"/>
    <property type="match status" value="1"/>
</dbReference>
<dbReference type="Gene3D" id="3.40.50.300">
    <property type="entry name" value="P-loop containing nucleotide triphosphate hydrolases"/>
    <property type="match status" value="2"/>
</dbReference>
<dbReference type="InterPro" id="IPR014001">
    <property type="entry name" value="Helicase_ATP-bd"/>
</dbReference>
<accession>A0ABZ2X6M3</accession>
<dbReference type="Pfam" id="PF07717">
    <property type="entry name" value="OB_NTP_bind"/>
    <property type="match status" value="1"/>
</dbReference>
<keyword evidence="2" id="KW-0507">mRNA processing</keyword>
<dbReference type="PANTHER" id="PTHR18934">
    <property type="entry name" value="ATP-DEPENDENT RNA HELICASE"/>
    <property type="match status" value="1"/>
</dbReference>
<evidence type="ECO:0000256" key="7">
    <source>
        <dbReference type="ARBA" id="ARBA00023187"/>
    </source>
</evidence>
<dbReference type="InterPro" id="IPR011709">
    <property type="entry name" value="DEAD-box_helicase_OB_fold"/>
</dbReference>
<dbReference type="CDD" id="cd18791">
    <property type="entry name" value="SF2_C_RHA"/>
    <property type="match status" value="1"/>
</dbReference>
<evidence type="ECO:0000256" key="1">
    <source>
        <dbReference type="ARBA" id="ARBA00012552"/>
    </source>
</evidence>
<dbReference type="InterPro" id="IPR001650">
    <property type="entry name" value="Helicase_C-like"/>
</dbReference>
<comment type="catalytic activity">
    <reaction evidence="8">
        <text>ATP + H2O = ADP + phosphate + H(+)</text>
        <dbReference type="Rhea" id="RHEA:13065"/>
        <dbReference type="ChEBI" id="CHEBI:15377"/>
        <dbReference type="ChEBI" id="CHEBI:15378"/>
        <dbReference type="ChEBI" id="CHEBI:30616"/>
        <dbReference type="ChEBI" id="CHEBI:43474"/>
        <dbReference type="ChEBI" id="CHEBI:456216"/>
        <dbReference type="EC" id="3.6.4.13"/>
    </reaction>
</comment>